<accession>A0ABR3M5E8</accession>
<reference evidence="1 2" key="1">
    <citation type="submission" date="2023-09" db="EMBL/GenBank/DDBJ databases">
        <authorList>
            <person name="Wang M."/>
        </authorList>
    </citation>
    <scope>NUCLEOTIDE SEQUENCE [LARGE SCALE GENOMIC DNA]</scope>
    <source>
        <strain evidence="1">GT-2023</strain>
        <tissue evidence="1">Liver</tissue>
    </source>
</reference>
<gene>
    <name evidence="1" type="ORF">QQF64_007867</name>
</gene>
<dbReference type="EMBL" id="JAYMGO010000015">
    <property type="protein sequence ID" value="KAL1260040.1"/>
    <property type="molecule type" value="Genomic_DNA"/>
</dbReference>
<proteinExistence type="predicted"/>
<protein>
    <submittedName>
        <fullName evidence="1">Uncharacterized protein</fullName>
    </submittedName>
</protein>
<organism evidence="1 2">
    <name type="scientific">Cirrhinus molitorella</name>
    <name type="common">mud carp</name>
    <dbReference type="NCBI Taxonomy" id="172907"/>
    <lineage>
        <taxon>Eukaryota</taxon>
        <taxon>Metazoa</taxon>
        <taxon>Chordata</taxon>
        <taxon>Craniata</taxon>
        <taxon>Vertebrata</taxon>
        <taxon>Euteleostomi</taxon>
        <taxon>Actinopterygii</taxon>
        <taxon>Neopterygii</taxon>
        <taxon>Teleostei</taxon>
        <taxon>Ostariophysi</taxon>
        <taxon>Cypriniformes</taxon>
        <taxon>Cyprinidae</taxon>
        <taxon>Labeoninae</taxon>
        <taxon>Labeonini</taxon>
        <taxon>Cirrhinus</taxon>
    </lineage>
</organism>
<name>A0ABR3M5E8_9TELE</name>
<evidence type="ECO:0000313" key="2">
    <source>
        <dbReference type="Proteomes" id="UP001558613"/>
    </source>
</evidence>
<evidence type="ECO:0000313" key="1">
    <source>
        <dbReference type="EMBL" id="KAL1260040.1"/>
    </source>
</evidence>
<sequence length="140" mass="15806">MLIWAWQHLISRYLAHYTIHMNLACQLQLSFFPGLAVFLPQTAYLLGILLHLPYHQTAVALSCEIPLAPNRYQKVHVECASHPGNAHAEAALAEADSLSRWLTSRFLNESGPAPPLLRYVRIGENVRSSFDLPSWIFQAD</sequence>
<keyword evidence="2" id="KW-1185">Reference proteome</keyword>
<comment type="caution">
    <text evidence="1">The sequence shown here is derived from an EMBL/GenBank/DDBJ whole genome shotgun (WGS) entry which is preliminary data.</text>
</comment>
<dbReference type="Proteomes" id="UP001558613">
    <property type="component" value="Unassembled WGS sequence"/>
</dbReference>